<protein>
    <submittedName>
        <fullName evidence="4">3-oxoacyl-ACP reductase FabG</fullName>
        <ecNumber evidence="4">1.1.1.100</ecNumber>
    </submittedName>
</protein>
<evidence type="ECO:0000259" key="3">
    <source>
        <dbReference type="SMART" id="SM00822"/>
    </source>
</evidence>
<dbReference type="EMBL" id="JAAIJR010000035">
    <property type="protein sequence ID" value="NEX20744.1"/>
    <property type="molecule type" value="Genomic_DNA"/>
</dbReference>
<feature type="domain" description="Ketoreductase" evidence="3">
    <location>
        <begin position="8"/>
        <end position="193"/>
    </location>
</feature>
<evidence type="ECO:0000313" key="5">
    <source>
        <dbReference type="Proteomes" id="UP000471640"/>
    </source>
</evidence>
<dbReference type="Gene3D" id="3.40.50.720">
    <property type="entry name" value="NAD(P)-binding Rossmann-like Domain"/>
    <property type="match status" value="1"/>
</dbReference>
<dbReference type="InterPro" id="IPR002347">
    <property type="entry name" value="SDR_fam"/>
</dbReference>
<dbReference type="SMART" id="SM00822">
    <property type="entry name" value="PKS_KR"/>
    <property type="match status" value="1"/>
</dbReference>
<dbReference type="InterPro" id="IPR036291">
    <property type="entry name" value="NAD(P)-bd_dom_sf"/>
</dbReference>
<gene>
    <name evidence="4" type="primary">fabG</name>
    <name evidence="4" type="ORF">G3480_10550</name>
</gene>
<dbReference type="PANTHER" id="PTHR42879:SF2">
    <property type="entry name" value="3-OXOACYL-[ACYL-CARRIER-PROTEIN] REDUCTASE FABG"/>
    <property type="match status" value="1"/>
</dbReference>
<dbReference type="EC" id="1.1.1.100" evidence="4"/>
<dbReference type="NCBIfam" id="NF004200">
    <property type="entry name" value="PRK05653.1-5"/>
    <property type="match status" value="1"/>
</dbReference>
<comment type="similarity">
    <text evidence="1">Belongs to the short-chain dehydrogenases/reductases (SDR) family.</text>
</comment>
<sequence length="245" mass="25705">MSMNDNPRVAIVTGGSGGIGRAVCVELARNGSFLIVNYMHNRDGAEQTLAAVQAAGGQGEIYPFDVRDREAAEAAITDIAGRHGSIDILVNNAGTLADGLFMMMSPENWHGVIETSLHGFYNMTRPVLEHMVRARTGAIVSISSASSLMPNRGQANYAAAKAGLNAASKTVASEVARMGIRVNVVAPGLIETDMIAKAPKEHIKGLIPMARIGRPEEVAQVVAFLCSDAASYVTGQVISVNGGML</sequence>
<reference evidence="4 5" key="2">
    <citation type="submission" date="2020-02" db="EMBL/GenBank/DDBJ databases">
        <title>Genome sequences of Thiorhodococcus mannitoliphagus and Thiorhodococcus minor, purple sulfur photosynthetic bacteria in the gammaproteobacterial family, Chromatiaceae.</title>
        <authorList>
            <person name="Aviles F.A."/>
            <person name="Meyer T.E."/>
            <person name="Kyndt J.A."/>
        </authorList>
    </citation>
    <scope>NUCLEOTIDE SEQUENCE [LARGE SCALE GENOMIC DNA]</scope>
    <source>
        <strain evidence="4 5">DSM 18266</strain>
    </source>
</reference>
<proteinExistence type="inferred from homology"/>
<organism evidence="4 5">
    <name type="scientific">Thiorhodococcus mannitoliphagus</name>
    <dbReference type="NCBI Taxonomy" id="329406"/>
    <lineage>
        <taxon>Bacteria</taxon>
        <taxon>Pseudomonadati</taxon>
        <taxon>Pseudomonadota</taxon>
        <taxon>Gammaproteobacteria</taxon>
        <taxon>Chromatiales</taxon>
        <taxon>Chromatiaceae</taxon>
        <taxon>Thiorhodococcus</taxon>
    </lineage>
</organism>
<evidence type="ECO:0000256" key="2">
    <source>
        <dbReference type="ARBA" id="ARBA00023002"/>
    </source>
</evidence>
<comment type="caution">
    <text evidence="4">The sequence shown here is derived from an EMBL/GenBank/DDBJ whole genome shotgun (WGS) entry which is preliminary data.</text>
</comment>
<dbReference type="InterPro" id="IPR057326">
    <property type="entry name" value="KR_dom"/>
</dbReference>
<dbReference type="Proteomes" id="UP000471640">
    <property type="component" value="Unassembled WGS sequence"/>
</dbReference>
<evidence type="ECO:0000313" key="4">
    <source>
        <dbReference type="EMBL" id="NEX20744.1"/>
    </source>
</evidence>
<dbReference type="PRINTS" id="PR00081">
    <property type="entry name" value="GDHRDH"/>
</dbReference>
<keyword evidence="2 4" id="KW-0560">Oxidoreductase</keyword>
<dbReference type="PRINTS" id="PR00080">
    <property type="entry name" value="SDRFAMILY"/>
</dbReference>
<dbReference type="InterPro" id="IPR050259">
    <property type="entry name" value="SDR"/>
</dbReference>
<name>A0A6P1DYF9_9GAMM</name>
<reference evidence="5" key="1">
    <citation type="journal article" date="2020" name="Microbiol. Resour. Announc.">
        <title>Draft Genome Sequences of Thiorhodococcus mannitoliphagus and Thiorhodococcus minor, Purple Sulfur Photosynthetic Bacteria in the Gammaproteobacterial Family Chromatiaceae.</title>
        <authorList>
            <person name="Aviles F.A."/>
            <person name="Meyer T.E."/>
            <person name="Kyndt J.A."/>
        </authorList>
    </citation>
    <scope>NUCLEOTIDE SEQUENCE [LARGE SCALE GENOMIC DNA]</scope>
    <source>
        <strain evidence="5">DSM 18266</strain>
    </source>
</reference>
<dbReference type="SUPFAM" id="SSF51735">
    <property type="entry name" value="NAD(P)-binding Rossmann-fold domains"/>
    <property type="match status" value="1"/>
</dbReference>
<keyword evidence="5" id="KW-1185">Reference proteome</keyword>
<dbReference type="Pfam" id="PF13561">
    <property type="entry name" value="adh_short_C2"/>
    <property type="match status" value="1"/>
</dbReference>
<dbReference type="FunFam" id="3.40.50.720:FF:000173">
    <property type="entry name" value="3-oxoacyl-[acyl-carrier protein] reductase"/>
    <property type="match status" value="1"/>
</dbReference>
<accession>A0A6P1DYF9</accession>
<dbReference type="PANTHER" id="PTHR42879">
    <property type="entry name" value="3-OXOACYL-(ACYL-CARRIER-PROTEIN) REDUCTASE"/>
    <property type="match status" value="1"/>
</dbReference>
<dbReference type="GO" id="GO:0004316">
    <property type="term" value="F:3-oxoacyl-[acyl-carrier-protein] reductase (NADPH) activity"/>
    <property type="evidence" value="ECO:0007669"/>
    <property type="project" value="UniProtKB-EC"/>
</dbReference>
<evidence type="ECO:0000256" key="1">
    <source>
        <dbReference type="ARBA" id="ARBA00006484"/>
    </source>
</evidence>
<dbReference type="NCBIfam" id="NF009466">
    <property type="entry name" value="PRK12826.1-2"/>
    <property type="match status" value="1"/>
</dbReference>
<dbReference type="AlphaFoldDB" id="A0A6P1DYF9"/>